<accession>A0A367FJE8</accession>
<evidence type="ECO:0000313" key="3">
    <source>
        <dbReference type="EMBL" id="RCG29952.1"/>
    </source>
</evidence>
<keyword evidence="4" id="KW-1185">Reference proteome</keyword>
<feature type="transmembrane region" description="Helical" evidence="1">
    <location>
        <begin position="191"/>
        <end position="213"/>
    </location>
</feature>
<sequence length="292" mass="30363">MTPILLAVCAAASNALASVLQRRAARTVPEQKAFRLSLFLALIRHPVWLAGIGALIAGFAFQAAALSVGALALVQPTLVVELPFTMLLISWMFGIKLDRRSWAAVGVMTAGLVTFLASAAPGPGRHPPTSALWLMAGVATVGTVIGLVIVARLFLIGAGRAAVLGVAAGIGFAFTATFMKESTSIFESEPGALATSWQLYAMVLAGLCSLFLLQNALQSGPLVAAQPALTISDPVAGILYGTTLFGEYVRTGPWIILEAAGIGMIIYGSFLLSKSPPIRAHELAPEPTQEPA</sequence>
<evidence type="ECO:0000256" key="1">
    <source>
        <dbReference type="SAM" id="Phobius"/>
    </source>
</evidence>
<dbReference type="EMBL" id="QOIL01000009">
    <property type="protein sequence ID" value="RCG29952.1"/>
    <property type="molecule type" value="Genomic_DNA"/>
</dbReference>
<dbReference type="OrthoDB" id="3822427at2"/>
<keyword evidence="1" id="KW-1133">Transmembrane helix</keyword>
<feature type="transmembrane region" description="Helical" evidence="1">
    <location>
        <begin position="78"/>
        <end position="95"/>
    </location>
</feature>
<feature type="chain" id="PRO_5038493043" description="DMT family transporter" evidence="2">
    <location>
        <begin position="18"/>
        <end position="292"/>
    </location>
</feature>
<keyword evidence="2" id="KW-0732">Signal</keyword>
<keyword evidence="1" id="KW-0472">Membrane</keyword>
<dbReference type="NCBIfam" id="NF038012">
    <property type="entry name" value="DMT_1"/>
    <property type="match status" value="1"/>
</dbReference>
<evidence type="ECO:0000256" key="2">
    <source>
        <dbReference type="SAM" id="SignalP"/>
    </source>
</evidence>
<dbReference type="RefSeq" id="WP_114029895.1">
    <property type="nucleotide sequence ID" value="NZ_QOIL01000009.1"/>
</dbReference>
<dbReference type="PANTHER" id="PTHR40761:SF1">
    <property type="entry name" value="CONSERVED INTEGRAL MEMBRANE ALANINE VALINE AND LEUCINE RICH PROTEIN-RELATED"/>
    <property type="match status" value="1"/>
</dbReference>
<organism evidence="3 4">
    <name type="scientific">Sphaerisporangium album</name>
    <dbReference type="NCBI Taxonomy" id="509200"/>
    <lineage>
        <taxon>Bacteria</taxon>
        <taxon>Bacillati</taxon>
        <taxon>Actinomycetota</taxon>
        <taxon>Actinomycetes</taxon>
        <taxon>Streptosporangiales</taxon>
        <taxon>Streptosporangiaceae</taxon>
        <taxon>Sphaerisporangium</taxon>
    </lineage>
</organism>
<feature type="transmembrane region" description="Helical" evidence="1">
    <location>
        <begin position="101"/>
        <end position="120"/>
    </location>
</feature>
<gene>
    <name evidence="3" type="ORF">DQ384_17475</name>
</gene>
<feature type="transmembrane region" description="Helical" evidence="1">
    <location>
        <begin position="47"/>
        <end position="71"/>
    </location>
</feature>
<feature type="signal peptide" evidence="2">
    <location>
        <begin position="1"/>
        <end position="17"/>
    </location>
</feature>
<dbReference type="Proteomes" id="UP000253094">
    <property type="component" value="Unassembled WGS sequence"/>
</dbReference>
<proteinExistence type="predicted"/>
<name>A0A367FJE8_9ACTN</name>
<keyword evidence="1" id="KW-0812">Transmembrane</keyword>
<reference evidence="3 4" key="1">
    <citation type="submission" date="2018-06" db="EMBL/GenBank/DDBJ databases">
        <title>Sphaerisporangium craniellae sp. nov., isolated from a marine sponge in the South China Sea.</title>
        <authorList>
            <person name="Li L."/>
        </authorList>
    </citation>
    <scope>NUCLEOTIDE SEQUENCE [LARGE SCALE GENOMIC DNA]</scope>
    <source>
        <strain evidence="3 4">CCTCC AA 208026</strain>
    </source>
</reference>
<dbReference type="PANTHER" id="PTHR40761">
    <property type="entry name" value="CONSERVED INTEGRAL MEMBRANE ALANINE VALINE AND LEUCINE RICH PROTEIN-RELATED"/>
    <property type="match status" value="1"/>
</dbReference>
<dbReference type="AlphaFoldDB" id="A0A367FJE8"/>
<feature type="transmembrane region" description="Helical" evidence="1">
    <location>
        <begin position="132"/>
        <end position="155"/>
    </location>
</feature>
<feature type="transmembrane region" description="Helical" evidence="1">
    <location>
        <begin position="161"/>
        <end position="179"/>
    </location>
</feature>
<evidence type="ECO:0000313" key="4">
    <source>
        <dbReference type="Proteomes" id="UP000253094"/>
    </source>
</evidence>
<comment type="caution">
    <text evidence="3">The sequence shown here is derived from an EMBL/GenBank/DDBJ whole genome shotgun (WGS) entry which is preliminary data.</text>
</comment>
<protein>
    <recommendedName>
        <fullName evidence="5">DMT family transporter</fullName>
    </recommendedName>
</protein>
<feature type="transmembrane region" description="Helical" evidence="1">
    <location>
        <begin position="254"/>
        <end position="272"/>
    </location>
</feature>
<evidence type="ECO:0008006" key="5">
    <source>
        <dbReference type="Google" id="ProtNLM"/>
    </source>
</evidence>